<sequence length="76" mass="8595">MDHSIRDVLVQWISALKYPFTDIPFQPATTNNNDKNNNDDMDAFVEWANATLSPFEKTYVSFPDYVDSNDSTCAAA</sequence>
<keyword evidence="2" id="KW-1185">Reference proteome</keyword>
<name>A0A068S7Z3_9FUNG</name>
<evidence type="ECO:0000313" key="1">
    <source>
        <dbReference type="EMBL" id="CDH58090.1"/>
    </source>
</evidence>
<dbReference type="OrthoDB" id="2247662at2759"/>
<dbReference type="AlphaFoldDB" id="A0A068S7Z3"/>
<gene>
    <name evidence="1" type="ORF">LCOR_08969.1</name>
</gene>
<accession>A0A068S7Z3</accession>
<evidence type="ECO:0000313" key="2">
    <source>
        <dbReference type="Proteomes" id="UP000027586"/>
    </source>
</evidence>
<protein>
    <submittedName>
        <fullName evidence="1">Uncharacterized protein</fullName>
    </submittedName>
</protein>
<dbReference type="VEuPathDB" id="FungiDB:LCOR_08969.1"/>
<reference evidence="1" key="1">
    <citation type="submission" date="2013-08" db="EMBL/GenBank/DDBJ databases">
        <title>Gene expansion shapes genome architecture in the human pathogen Lichtheimia corymbifera: an evolutionary genomics analysis in the ancient terrestrial Mucorales (Mucoromycotina).</title>
        <authorList>
            <person name="Schwartze V.U."/>
            <person name="Winter S."/>
            <person name="Shelest E."/>
            <person name="Marcet-Houben M."/>
            <person name="Horn F."/>
            <person name="Wehner S."/>
            <person name="Hoffmann K."/>
            <person name="Riege K."/>
            <person name="Sammeth M."/>
            <person name="Nowrousian M."/>
            <person name="Valiante V."/>
            <person name="Linde J."/>
            <person name="Jacobsen I.D."/>
            <person name="Marz M."/>
            <person name="Brakhage A.A."/>
            <person name="Gabaldon T."/>
            <person name="Bocker S."/>
            <person name="Voigt K."/>
        </authorList>
    </citation>
    <scope>NUCLEOTIDE SEQUENCE [LARGE SCALE GENOMIC DNA]</scope>
    <source>
        <strain evidence="1">FSU 9682</strain>
    </source>
</reference>
<comment type="caution">
    <text evidence="1">The sequence shown here is derived from an EMBL/GenBank/DDBJ whole genome shotgun (WGS) entry which is preliminary data.</text>
</comment>
<dbReference type="Proteomes" id="UP000027586">
    <property type="component" value="Unassembled WGS sequence"/>
</dbReference>
<proteinExistence type="predicted"/>
<organism evidence="1 2">
    <name type="scientific">Lichtheimia corymbifera JMRC:FSU:9682</name>
    <dbReference type="NCBI Taxonomy" id="1263082"/>
    <lineage>
        <taxon>Eukaryota</taxon>
        <taxon>Fungi</taxon>
        <taxon>Fungi incertae sedis</taxon>
        <taxon>Mucoromycota</taxon>
        <taxon>Mucoromycotina</taxon>
        <taxon>Mucoromycetes</taxon>
        <taxon>Mucorales</taxon>
        <taxon>Lichtheimiaceae</taxon>
        <taxon>Lichtheimia</taxon>
    </lineage>
</organism>
<dbReference type="EMBL" id="CBTN010000052">
    <property type="protein sequence ID" value="CDH58090.1"/>
    <property type="molecule type" value="Genomic_DNA"/>
</dbReference>